<keyword evidence="2" id="KW-1185">Reference proteome</keyword>
<name>A0A5B7IXD1_PORTR</name>
<dbReference type="AlphaFoldDB" id="A0A5B7IXD1"/>
<comment type="caution">
    <text evidence="1">The sequence shown here is derived from an EMBL/GenBank/DDBJ whole genome shotgun (WGS) entry which is preliminary data.</text>
</comment>
<evidence type="ECO:0000313" key="2">
    <source>
        <dbReference type="Proteomes" id="UP000324222"/>
    </source>
</evidence>
<protein>
    <submittedName>
        <fullName evidence="1">Uncharacterized protein</fullName>
    </submittedName>
</protein>
<organism evidence="1 2">
    <name type="scientific">Portunus trituberculatus</name>
    <name type="common">Swimming crab</name>
    <name type="synonym">Neptunus trituberculatus</name>
    <dbReference type="NCBI Taxonomy" id="210409"/>
    <lineage>
        <taxon>Eukaryota</taxon>
        <taxon>Metazoa</taxon>
        <taxon>Ecdysozoa</taxon>
        <taxon>Arthropoda</taxon>
        <taxon>Crustacea</taxon>
        <taxon>Multicrustacea</taxon>
        <taxon>Malacostraca</taxon>
        <taxon>Eumalacostraca</taxon>
        <taxon>Eucarida</taxon>
        <taxon>Decapoda</taxon>
        <taxon>Pleocyemata</taxon>
        <taxon>Brachyura</taxon>
        <taxon>Eubrachyura</taxon>
        <taxon>Portunoidea</taxon>
        <taxon>Portunidae</taxon>
        <taxon>Portuninae</taxon>
        <taxon>Portunus</taxon>
    </lineage>
</organism>
<proteinExistence type="predicted"/>
<gene>
    <name evidence="1" type="ORF">E2C01_083507</name>
</gene>
<reference evidence="1 2" key="1">
    <citation type="submission" date="2019-05" db="EMBL/GenBank/DDBJ databases">
        <title>Another draft genome of Portunus trituberculatus and its Hox gene families provides insights of decapod evolution.</title>
        <authorList>
            <person name="Jeong J.-H."/>
            <person name="Song I."/>
            <person name="Kim S."/>
            <person name="Choi T."/>
            <person name="Kim D."/>
            <person name="Ryu S."/>
            <person name="Kim W."/>
        </authorList>
    </citation>
    <scope>NUCLEOTIDE SEQUENCE [LARGE SCALE GENOMIC DNA]</scope>
    <source>
        <tissue evidence="1">Muscle</tissue>
    </source>
</reference>
<accession>A0A5B7IXD1</accession>
<sequence>MSGCRCSCVMSRRSRGDHSVISTLALTGAPTLPSNPPTDRSTWTW</sequence>
<dbReference type="EMBL" id="VSRR010078268">
    <property type="protein sequence ID" value="MPC88592.1"/>
    <property type="molecule type" value="Genomic_DNA"/>
</dbReference>
<evidence type="ECO:0000313" key="1">
    <source>
        <dbReference type="EMBL" id="MPC88592.1"/>
    </source>
</evidence>
<dbReference type="Proteomes" id="UP000324222">
    <property type="component" value="Unassembled WGS sequence"/>
</dbReference>